<sequence length="118" mass="12530">MRVGPAEAMLPLRDLVLFALAAVAEIGGCFGVWVVVRQGRTAWWLLPSLFFLAAFALLLARTGGTSAGRSFAVYAGIYLCASLVWMRAAEGVSLTRWDLLGGAICLAGCMLILLAPRA</sequence>
<dbReference type="PANTHER" id="PTHR36116:SF1">
    <property type="entry name" value="UPF0060 MEMBRANE PROTEIN YNFA"/>
    <property type="match status" value="1"/>
</dbReference>
<dbReference type="RefSeq" id="WP_422919044.1">
    <property type="nucleotide sequence ID" value="NZ_JAMZEJ010000003.1"/>
</dbReference>
<protein>
    <submittedName>
        <fullName evidence="6">YnfA family protein</fullName>
    </submittedName>
</protein>
<evidence type="ECO:0000256" key="3">
    <source>
        <dbReference type="ARBA" id="ARBA00022989"/>
    </source>
</evidence>
<dbReference type="NCBIfam" id="NF002586">
    <property type="entry name" value="PRK02237.1"/>
    <property type="match status" value="1"/>
</dbReference>
<feature type="transmembrane region" description="Helical" evidence="5">
    <location>
        <begin position="94"/>
        <end position="115"/>
    </location>
</feature>
<feature type="transmembrane region" description="Helical" evidence="5">
    <location>
        <begin position="71"/>
        <end position="88"/>
    </location>
</feature>
<dbReference type="SUPFAM" id="SSF103481">
    <property type="entry name" value="Multidrug resistance efflux transporter EmrE"/>
    <property type="match status" value="1"/>
</dbReference>
<keyword evidence="7" id="KW-1185">Reference proteome</keyword>
<feature type="transmembrane region" description="Helical" evidence="5">
    <location>
        <begin position="42"/>
        <end position="59"/>
    </location>
</feature>
<reference evidence="6 7" key="1">
    <citation type="submission" date="2022-06" db="EMBL/GenBank/DDBJ databases">
        <title>Rhizosaccharibacter gen. nov. sp. nov. KSS12, endophytic bacteria isolated from sugarcane.</title>
        <authorList>
            <person name="Pitiwittayakul N."/>
        </authorList>
    </citation>
    <scope>NUCLEOTIDE SEQUENCE [LARGE SCALE GENOMIC DNA]</scope>
    <source>
        <strain evidence="6 7">KSS12</strain>
    </source>
</reference>
<dbReference type="HAMAP" id="MF_00010">
    <property type="entry name" value="UPF0060"/>
    <property type="match status" value="1"/>
</dbReference>
<evidence type="ECO:0000313" key="7">
    <source>
        <dbReference type="Proteomes" id="UP001524547"/>
    </source>
</evidence>
<evidence type="ECO:0000256" key="2">
    <source>
        <dbReference type="ARBA" id="ARBA00022692"/>
    </source>
</evidence>
<accession>A0ABT1VWJ5</accession>
<proteinExistence type="inferred from homology"/>
<comment type="similarity">
    <text evidence="5">Belongs to the UPF0060 family.</text>
</comment>
<name>A0ABT1VWJ5_9PROT</name>
<evidence type="ECO:0000313" key="6">
    <source>
        <dbReference type="EMBL" id="MCQ8240312.1"/>
    </source>
</evidence>
<dbReference type="EMBL" id="JAMZEJ010000003">
    <property type="protein sequence ID" value="MCQ8240312.1"/>
    <property type="molecule type" value="Genomic_DNA"/>
</dbReference>
<evidence type="ECO:0000256" key="4">
    <source>
        <dbReference type="ARBA" id="ARBA00023136"/>
    </source>
</evidence>
<gene>
    <name evidence="6" type="ORF">NFI88_05575</name>
</gene>
<comment type="subcellular location">
    <subcellularLocation>
        <location evidence="5">Cell membrane</location>
        <topology evidence="5">Multi-pass membrane protein</topology>
    </subcellularLocation>
</comment>
<keyword evidence="4 5" id="KW-0472">Membrane</keyword>
<evidence type="ECO:0000256" key="5">
    <source>
        <dbReference type="HAMAP-Rule" id="MF_00010"/>
    </source>
</evidence>
<feature type="transmembrane region" description="Helical" evidence="5">
    <location>
        <begin position="12"/>
        <end position="36"/>
    </location>
</feature>
<dbReference type="Proteomes" id="UP001524547">
    <property type="component" value="Unassembled WGS sequence"/>
</dbReference>
<organism evidence="6 7">
    <name type="scientific">Rhizosaccharibacter radicis</name>
    <dbReference type="NCBI Taxonomy" id="2782605"/>
    <lineage>
        <taxon>Bacteria</taxon>
        <taxon>Pseudomonadati</taxon>
        <taxon>Pseudomonadota</taxon>
        <taxon>Alphaproteobacteria</taxon>
        <taxon>Acetobacterales</taxon>
        <taxon>Acetobacteraceae</taxon>
        <taxon>Rhizosaccharibacter</taxon>
    </lineage>
</organism>
<dbReference type="InterPro" id="IPR037185">
    <property type="entry name" value="EmrE-like"/>
</dbReference>
<keyword evidence="1 5" id="KW-1003">Cell membrane</keyword>
<dbReference type="InterPro" id="IPR003844">
    <property type="entry name" value="UPF0060"/>
</dbReference>
<dbReference type="PANTHER" id="PTHR36116">
    <property type="entry name" value="UPF0060 MEMBRANE PROTEIN YNFA"/>
    <property type="match status" value="1"/>
</dbReference>
<keyword evidence="2 5" id="KW-0812">Transmembrane</keyword>
<evidence type="ECO:0000256" key="1">
    <source>
        <dbReference type="ARBA" id="ARBA00022475"/>
    </source>
</evidence>
<comment type="caution">
    <text evidence="6">The sequence shown here is derived from an EMBL/GenBank/DDBJ whole genome shotgun (WGS) entry which is preliminary data.</text>
</comment>
<dbReference type="Pfam" id="PF02694">
    <property type="entry name" value="UPF0060"/>
    <property type="match status" value="1"/>
</dbReference>
<keyword evidence="3 5" id="KW-1133">Transmembrane helix</keyword>